<dbReference type="Gramene" id="KMS98159">
    <property type="protein sequence ID" value="KMS98159"/>
    <property type="gene ID" value="BVRB_4g095430"/>
</dbReference>
<dbReference type="AlphaFoldDB" id="A0A0J8BA17"/>
<proteinExistence type="predicted"/>
<feature type="region of interest" description="Disordered" evidence="1">
    <location>
        <begin position="64"/>
        <end position="113"/>
    </location>
</feature>
<dbReference type="KEGG" id="bvg:109136484"/>
<accession>A0A0J8BA17</accession>
<dbReference type="EMBL" id="KQ090266">
    <property type="protein sequence ID" value="KMS98159.1"/>
    <property type="molecule type" value="Genomic_DNA"/>
</dbReference>
<name>A0A0J8BA17_BETVV</name>
<dbReference type="Proteomes" id="UP000035740">
    <property type="component" value="Unassembled WGS sequence"/>
</dbReference>
<organism evidence="2 3">
    <name type="scientific">Beta vulgaris subsp. vulgaris</name>
    <name type="common">Beet</name>
    <dbReference type="NCBI Taxonomy" id="3555"/>
    <lineage>
        <taxon>Eukaryota</taxon>
        <taxon>Viridiplantae</taxon>
        <taxon>Streptophyta</taxon>
        <taxon>Embryophyta</taxon>
        <taxon>Tracheophyta</taxon>
        <taxon>Spermatophyta</taxon>
        <taxon>Magnoliopsida</taxon>
        <taxon>eudicotyledons</taxon>
        <taxon>Gunneridae</taxon>
        <taxon>Pentapetalae</taxon>
        <taxon>Caryophyllales</taxon>
        <taxon>Chenopodiaceae</taxon>
        <taxon>Betoideae</taxon>
        <taxon>Beta</taxon>
    </lineage>
</organism>
<evidence type="ECO:0000313" key="3">
    <source>
        <dbReference type="Proteomes" id="UP000035740"/>
    </source>
</evidence>
<feature type="compositionally biased region" description="Pro residues" evidence="1">
    <location>
        <begin position="97"/>
        <end position="112"/>
    </location>
</feature>
<keyword evidence="3" id="KW-1185">Reference proteome</keyword>
<dbReference type="OrthoDB" id="10650021at2759"/>
<gene>
    <name evidence="2" type="ORF">BVRB_4g095430</name>
</gene>
<sequence length="266" mass="29960">MVKSNPKIPDRQTRRRLKVMQMLKQKPMKTLLFHYKTATNNSTSSSCDQNFHLQQQKTFFNSKNEQLPLTPPPLKNKKHSRSPSYTSSTYGTCFSSSPPPSPSSLSSPPPMPSFLDPKSPQFCLLRCNFSTEPQSLSSSATPHPHLLRRTFSDPPIFYTDSSPDHSSTSKKMRTMKQSMSQSPPVSRNLMNLLPPLPPPPSPKLLRRTVSDPVPLVSDTSKENIKEQIVKAEKLSKDWIMIKFKCGCGRDSQFLCDAAADKCYKLV</sequence>
<evidence type="ECO:0000313" key="2">
    <source>
        <dbReference type="EMBL" id="KMS98159.1"/>
    </source>
</evidence>
<evidence type="ECO:0000256" key="1">
    <source>
        <dbReference type="SAM" id="MobiDB-lite"/>
    </source>
</evidence>
<protein>
    <submittedName>
        <fullName evidence="2">Uncharacterized protein</fullName>
    </submittedName>
</protein>
<reference evidence="2 3" key="1">
    <citation type="journal article" date="2014" name="Nature">
        <title>The genome of the recently domesticated crop plant sugar beet (Beta vulgaris).</title>
        <authorList>
            <person name="Dohm J.C."/>
            <person name="Minoche A.E."/>
            <person name="Holtgrawe D."/>
            <person name="Capella-Gutierrez S."/>
            <person name="Zakrzewski F."/>
            <person name="Tafer H."/>
            <person name="Rupp O."/>
            <person name="Sorensen T.R."/>
            <person name="Stracke R."/>
            <person name="Reinhardt R."/>
            <person name="Goesmann A."/>
            <person name="Kraft T."/>
            <person name="Schulz B."/>
            <person name="Stadler P.F."/>
            <person name="Schmidt T."/>
            <person name="Gabaldon T."/>
            <person name="Lehrach H."/>
            <person name="Weisshaar B."/>
            <person name="Himmelbauer H."/>
        </authorList>
    </citation>
    <scope>NUCLEOTIDE SEQUENCE [LARGE SCALE GENOMIC DNA]</scope>
    <source>
        <tissue evidence="2">Taproot</tissue>
    </source>
</reference>
<dbReference type="OMA" id="SSTYGTC"/>
<feature type="compositionally biased region" description="Polar residues" evidence="1">
    <location>
        <begin position="82"/>
        <end position="94"/>
    </location>
</feature>